<dbReference type="InterPro" id="IPR002931">
    <property type="entry name" value="Transglutaminase-like"/>
</dbReference>
<proteinExistence type="predicted"/>
<sequence length="325" mass="37202">MALFYIKHITKYNYSGTVIDGANQIRLYPFNNEYQKVTSQRITINGSPNVNSYQDFFGNMVGTFMLVEPHNFLSIESDIEVITHPVQFPEDTATPENQWDLLDSLREDTQFIDYFKYITFDGTPEILDLIQSKDKTNISPYKLALEFCEFIYTNFKYIQGITNVDSKLDLVWELKAGVCQDFTNILLQMVRMAGIPARYVSGYICPSDSKTRGEGATHAWIEVYIPYYGWLGLDPTNNLIASEFHVKLAVGRNYKDCTPVKGVYKGSVTDSLFVKVHVSTTKTNGTIVISPTTDAEKSKAQIRNTEKNSYRQNLEFIQQQQQQQQ</sequence>
<dbReference type="RefSeq" id="WP_148540342.1">
    <property type="nucleotide sequence ID" value="NZ_VSDQ01000409.1"/>
</dbReference>
<dbReference type="OrthoDB" id="9804872at2"/>
<dbReference type="SMART" id="SM00460">
    <property type="entry name" value="TGc"/>
    <property type="match status" value="1"/>
</dbReference>
<dbReference type="Pfam" id="PF01841">
    <property type="entry name" value="Transglut_core"/>
    <property type="match status" value="1"/>
</dbReference>
<dbReference type="Proteomes" id="UP000323930">
    <property type="component" value="Unassembled WGS sequence"/>
</dbReference>
<dbReference type="SUPFAM" id="SSF54001">
    <property type="entry name" value="Cysteine proteinases"/>
    <property type="match status" value="1"/>
</dbReference>
<accession>A0A5D0ILP2</accession>
<organism evidence="2 3">
    <name type="scientific">Seonamhaeicola marinus</name>
    <dbReference type="NCBI Taxonomy" id="1912246"/>
    <lineage>
        <taxon>Bacteria</taxon>
        <taxon>Pseudomonadati</taxon>
        <taxon>Bacteroidota</taxon>
        <taxon>Flavobacteriia</taxon>
        <taxon>Flavobacteriales</taxon>
        <taxon>Flavobacteriaceae</taxon>
    </lineage>
</organism>
<dbReference type="Pfam" id="PF08379">
    <property type="entry name" value="Bact_transglu_N"/>
    <property type="match status" value="1"/>
</dbReference>
<gene>
    <name evidence="2" type="ORF">FUA24_05395</name>
</gene>
<dbReference type="PANTHER" id="PTHR33490:SF6">
    <property type="entry name" value="SLL1049 PROTEIN"/>
    <property type="match status" value="1"/>
</dbReference>
<name>A0A5D0ILP2_9FLAO</name>
<dbReference type="PANTHER" id="PTHR33490">
    <property type="entry name" value="BLR5614 PROTEIN-RELATED"/>
    <property type="match status" value="1"/>
</dbReference>
<evidence type="ECO:0000313" key="2">
    <source>
        <dbReference type="EMBL" id="TYA84088.1"/>
    </source>
</evidence>
<dbReference type="EMBL" id="VSDQ01000409">
    <property type="protein sequence ID" value="TYA84088.1"/>
    <property type="molecule type" value="Genomic_DNA"/>
</dbReference>
<evidence type="ECO:0000259" key="1">
    <source>
        <dbReference type="SMART" id="SM00460"/>
    </source>
</evidence>
<keyword evidence="3" id="KW-1185">Reference proteome</keyword>
<comment type="caution">
    <text evidence="2">The sequence shown here is derived from an EMBL/GenBank/DDBJ whole genome shotgun (WGS) entry which is preliminary data.</text>
</comment>
<reference evidence="2 3" key="1">
    <citation type="submission" date="2019-08" db="EMBL/GenBank/DDBJ databases">
        <title>Seonamhaeicola sediminis sp. nov., isolated from marine sediment.</title>
        <authorList>
            <person name="Cao W.R."/>
        </authorList>
    </citation>
    <scope>NUCLEOTIDE SEQUENCE [LARGE SCALE GENOMIC DNA]</scope>
    <source>
        <strain evidence="2 3">B011</strain>
    </source>
</reference>
<dbReference type="Gene3D" id="3.10.620.30">
    <property type="match status" value="1"/>
</dbReference>
<evidence type="ECO:0000313" key="3">
    <source>
        <dbReference type="Proteomes" id="UP000323930"/>
    </source>
</evidence>
<dbReference type="InterPro" id="IPR013589">
    <property type="entry name" value="Bac_transglu_N"/>
</dbReference>
<protein>
    <submittedName>
        <fullName evidence="2">Transglutaminase family protein</fullName>
    </submittedName>
</protein>
<dbReference type="InterPro" id="IPR038765">
    <property type="entry name" value="Papain-like_cys_pep_sf"/>
</dbReference>
<dbReference type="AlphaFoldDB" id="A0A5D0ILP2"/>
<feature type="domain" description="Transglutaminase-like" evidence="1">
    <location>
        <begin position="171"/>
        <end position="237"/>
    </location>
</feature>